<protein>
    <submittedName>
        <fullName evidence="1">Uncharacterized protein</fullName>
    </submittedName>
</protein>
<name>A0AAU2A398_9ACTN</name>
<evidence type="ECO:0000313" key="1">
    <source>
        <dbReference type="EMBL" id="WTT18020.1"/>
    </source>
</evidence>
<organism evidence="1">
    <name type="scientific">Streptomyces sp. NBC_00093</name>
    <dbReference type="NCBI Taxonomy" id="2975649"/>
    <lineage>
        <taxon>Bacteria</taxon>
        <taxon>Bacillati</taxon>
        <taxon>Actinomycetota</taxon>
        <taxon>Actinomycetes</taxon>
        <taxon>Kitasatosporales</taxon>
        <taxon>Streptomycetaceae</taxon>
        <taxon>Streptomyces</taxon>
    </lineage>
</organism>
<dbReference type="AlphaFoldDB" id="A0AAU2A398"/>
<reference evidence="1" key="1">
    <citation type="submission" date="2022-10" db="EMBL/GenBank/DDBJ databases">
        <title>The complete genomes of actinobacterial strains from the NBC collection.</title>
        <authorList>
            <person name="Joergensen T.S."/>
            <person name="Alvarez Arevalo M."/>
            <person name="Sterndorff E.B."/>
            <person name="Faurdal D."/>
            <person name="Vuksanovic O."/>
            <person name="Mourched A.-S."/>
            <person name="Charusanti P."/>
            <person name="Shaw S."/>
            <person name="Blin K."/>
            <person name="Weber T."/>
        </authorList>
    </citation>
    <scope>NUCLEOTIDE SEQUENCE</scope>
    <source>
        <strain evidence="1">NBC_00093</strain>
    </source>
</reference>
<proteinExistence type="predicted"/>
<sequence length="169" mass="19325">MTDDMTDAMPDELRPGRAEMSRMATTLRIAGEPASVVSMQAGHRRQRILRGTDRTGIDKPRLLVDFGSGWPMLDDGTRRVGERRGSAVWLWSREYRIHRQWLRPKLCFTVTAGESTVLRVHERFRPVEYDRTFDTYSDAGLDPVVTLALILVTARPDRMRSRGRDTAPP</sequence>
<accession>A0AAU2A398</accession>
<gene>
    <name evidence="1" type="ORF">OHA22_21980</name>
</gene>
<dbReference type="EMBL" id="CP108222">
    <property type="protein sequence ID" value="WTT18020.1"/>
    <property type="molecule type" value="Genomic_DNA"/>
</dbReference>